<organism evidence="3 4">
    <name type="scientific">Geotrypetes seraphini</name>
    <name type="common">Gaboon caecilian</name>
    <name type="synonym">Caecilia seraphini</name>
    <dbReference type="NCBI Taxonomy" id="260995"/>
    <lineage>
        <taxon>Eukaryota</taxon>
        <taxon>Metazoa</taxon>
        <taxon>Chordata</taxon>
        <taxon>Craniata</taxon>
        <taxon>Vertebrata</taxon>
        <taxon>Euteleostomi</taxon>
        <taxon>Amphibia</taxon>
        <taxon>Gymnophiona</taxon>
        <taxon>Geotrypetes</taxon>
    </lineage>
</organism>
<evidence type="ECO:0000256" key="2">
    <source>
        <dbReference type="SAM" id="MobiDB-lite"/>
    </source>
</evidence>
<feature type="compositionally biased region" description="Basic and acidic residues" evidence="2">
    <location>
        <begin position="50"/>
        <end position="136"/>
    </location>
</feature>
<dbReference type="KEGG" id="gsh:117354304"/>
<keyword evidence="1" id="KW-0677">Repeat</keyword>
<feature type="compositionally biased region" description="Basic and acidic residues" evidence="2">
    <location>
        <begin position="302"/>
        <end position="391"/>
    </location>
</feature>
<sequence>MPALQEQRKTREDTWRSDELKKHLKLKPSPDSDCETCKSAFKTPYGSVQGEEKKSREKRLQREDDVDGDKDQRPRNKEKEERHKYRESDRERHRELDKTHHEEWERELDRTKERNHKAQKEKSRERDRGTERRSKEGALYADIEFGLEEYGRKELARNKERLRRKGSEDLLEKERQRTEDRERRHQERKEKEGRIKVNGQTKDKHESMSGYKDPELYGRLQAHLRKKLRETDQEFLNADKEKRYRDRKEQEHAEREKRYRTMQETDQLHDKERRHRSSKEELQRFIAQDLEEKRKEKKHREKAFLDEDKEKRQRDRKERAEREERRKRDFERPKHRRSEESLKQKSEADNHNGRDDQGQEKTFGKYRESANSEESEKKLIAESSEVVHEDYSGNYEEDFEEYADDFEDEEEEMAEDDNHHVHIKLAEKLNGISPSKKAEVEEIQKAISAENERVAAFPSRHSQRVHEREQRKDLQDFKNKTSHRGKYIDFITAKQRQISQKLTNKQKKRCMELLRLIDLDFSITFSLLDLAPVNEYDMYIRNFGKTNTKQVYVQCNEDCVERDLQTDEINTVDKWTQHPGESILVSGGPNNSQDLSLDSSLIPKIDSQKLANFLQSACQVIAVLLEEDRAERQTVQNLNSQETNLSISSGCFQLNTNLPFLHERKISRLHVSQVQRHVLLTVHDLPQDLSSVRLDRKYIICVWNIWEPSIPQKVLVCEAQIKCCCFSPGKATLVFAGTVDGSVVMWDLRENSNMHHCKKIINTDWIFRSPTFSTDGILTTVNHMCSVQAIEPVPTSFSKTQNHGLSRLESQEEMLGLSFQIASLDENGILNLWVVIELQSVDPAGSQSDLGLIPGGRVKLVHSSAVHLISSFFPKDITCLETPQTLNIKFLPLDSNHFVIGTDIDLVIHGTRNGLRVPPNVYRPQQCGTRFVRVTSIDFSPFAEPVFLVGCSDGSIRLHFMTAQYPIMQWNDSTKGQSIVTVRWALTRPTVFFVLDATSNIYIWDLLESDLHPAAKETIQSDKVMDMDVLGEPEKPNGLLGLAFAKESGLLEIQYIKKRWAISQPEEEKMLHRILQEAV</sequence>
<dbReference type="PANTHER" id="PTHR16022">
    <property type="entry name" value="WD REPEAT DOMAIN 60"/>
    <property type="match status" value="1"/>
</dbReference>
<dbReference type="Proteomes" id="UP000515159">
    <property type="component" value="Chromosome 2"/>
</dbReference>
<dbReference type="FunFam" id="2.130.10.10:FF:000585">
    <property type="entry name" value="WD repeat domain 60"/>
    <property type="match status" value="1"/>
</dbReference>
<name>A0A6P8QL44_GEOSA</name>
<dbReference type="Pfam" id="PF00400">
    <property type="entry name" value="WD40"/>
    <property type="match status" value="1"/>
</dbReference>
<protein>
    <submittedName>
        <fullName evidence="4">WD repeat-containing protein 60 isoform X1</fullName>
    </submittedName>
</protein>
<dbReference type="InterPro" id="IPR042505">
    <property type="entry name" value="DYNC2I1"/>
</dbReference>
<gene>
    <name evidence="4" type="primary">WDR60</name>
</gene>
<dbReference type="GO" id="GO:0042073">
    <property type="term" value="P:intraciliary transport"/>
    <property type="evidence" value="ECO:0007669"/>
    <property type="project" value="InterPro"/>
</dbReference>
<feature type="compositionally biased region" description="Basic and acidic residues" evidence="2">
    <location>
        <begin position="149"/>
        <end position="216"/>
    </location>
</feature>
<dbReference type="AlphaFoldDB" id="A0A6P8QL44"/>
<accession>A0A6P8QL44</accession>
<dbReference type="PANTHER" id="PTHR16022:SF0">
    <property type="entry name" value="CYTOPLASMIC DYNEIN 2 INTERMEDIATE CHAIN 1"/>
    <property type="match status" value="1"/>
</dbReference>
<proteinExistence type="predicted"/>
<dbReference type="Gene3D" id="2.130.10.10">
    <property type="entry name" value="YVTN repeat-like/Quinoprotein amine dehydrogenase"/>
    <property type="match status" value="2"/>
</dbReference>
<feature type="compositionally biased region" description="Basic and acidic residues" evidence="2">
    <location>
        <begin position="229"/>
        <end position="271"/>
    </location>
</feature>
<dbReference type="OrthoDB" id="2162425at2759"/>
<keyword evidence="3" id="KW-1185">Reference proteome</keyword>
<feature type="region of interest" description="Disordered" evidence="2">
    <location>
        <begin position="21"/>
        <end position="396"/>
    </location>
</feature>
<dbReference type="RefSeq" id="XP_033787476.1">
    <property type="nucleotide sequence ID" value="XM_033931585.1"/>
</dbReference>
<dbReference type="InterPro" id="IPR015943">
    <property type="entry name" value="WD40/YVTN_repeat-like_dom_sf"/>
</dbReference>
<reference evidence="4" key="1">
    <citation type="submission" date="2025-08" db="UniProtKB">
        <authorList>
            <consortium name="RefSeq"/>
        </authorList>
    </citation>
    <scope>IDENTIFICATION</scope>
</reference>
<dbReference type="InterPro" id="IPR036322">
    <property type="entry name" value="WD40_repeat_dom_sf"/>
</dbReference>
<evidence type="ECO:0000313" key="3">
    <source>
        <dbReference type="Proteomes" id="UP000515159"/>
    </source>
</evidence>
<evidence type="ECO:0000313" key="4">
    <source>
        <dbReference type="RefSeq" id="XP_033787476.1"/>
    </source>
</evidence>
<dbReference type="InterPro" id="IPR001680">
    <property type="entry name" value="WD40_rpt"/>
</dbReference>
<dbReference type="SUPFAM" id="SSF50978">
    <property type="entry name" value="WD40 repeat-like"/>
    <property type="match status" value="1"/>
</dbReference>
<dbReference type="GO" id="GO:0005868">
    <property type="term" value="C:cytoplasmic dynein complex"/>
    <property type="evidence" value="ECO:0007669"/>
    <property type="project" value="InterPro"/>
</dbReference>
<evidence type="ECO:0000256" key="1">
    <source>
        <dbReference type="ARBA" id="ARBA00022737"/>
    </source>
</evidence>
<dbReference type="GO" id="GO:0045503">
    <property type="term" value="F:dynein light chain binding"/>
    <property type="evidence" value="ECO:0007669"/>
    <property type="project" value="InterPro"/>
</dbReference>
<dbReference type="InParanoid" id="A0A6P8QL44"/>
<dbReference type="SMART" id="SM00320">
    <property type="entry name" value="WD40"/>
    <property type="match status" value="3"/>
</dbReference>
<dbReference type="FunCoup" id="A0A6P8QL44">
    <property type="interactions" value="788"/>
</dbReference>
<dbReference type="GO" id="GO:0045504">
    <property type="term" value="F:dynein heavy chain binding"/>
    <property type="evidence" value="ECO:0007669"/>
    <property type="project" value="InterPro"/>
</dbReference>
<dbReference type="GeneID" id="117354304"/>
<dbReference type="GO" id="GO:0005929">
    <property type="term" value="C:cilium"/>
    <property type="evidence" value="ECO:0007669"/>
    <property type="project" value="GOC"/>
</dbReference>
<dbReference type="CTD" id="55112"/>